<protein>
    <recommendedName>
        <fullName evidence="7">Ammonium transporter AmtB-like domain-containing protein</fullName>
    </recommendedName>
</protein>
<feature type="transmembrane region" description="Helical" evidence="6">
    <location>
        <begin position="159"/>
        <end position="176"/>
    </location>
</feature>
<organism evidence="8 9">
    <name type="scientific">Loxostege sticticalis</name>
    <name type="common">Beet webworm moth</name>
    <dbReference type="NCBI Taxonomy" id="481309"/>
    <lineage>
        <taxon>Eukaryota</taxon>
        <taxon>Metazoa</taxon>
        <taxon>Ecdysozoa</taxon>
        <taxon>Arthropoda</taxon>
        <taxon>Hexapoda</taxon>
        <taxon>Insecta</taxon>
        <taxon>Pterygota</taxon>
        <taxon>Neoptera</taxon>
        <taxon>Endopterygota</taxon>
        <taxon>Lepidoptera</taxon>
        <taxon>Glossata</taxon>
        <taxon>Ditrysia</taxon>
        <taxon>Pyraloidea</taxon>
        <taxon>Crambidae</taxon>
        <taxon>Pyraustinae</taxon>
        <taxon>Loxostege</taxon>
    </lineage>
</organism>
<proteinExistence type="inferred from homology"/>
<gene>
    <name evidence="8" type="ORF">ABMA28_004167</name>
</gene>
<dbReference type="Pfam" id="PF00909">
    <property type="entry name" value="Ammonium_transp"/>
    <property type="match status" value="1"/>
</dbReference>
<dbReference type="PANTHER" id="PTHR11730">
    <property type="entry name" value="AMMONIUM TRANSPORTER"/>
    <property type="match status" value="1"/>
</dbReference>
<dbReference type="InterPro" id="IPR002229">
    <property type="entry name" value="RhesusRHD"/>
</dbReference>
<evidence type="ECO:0000259" key="7">
    <source>
        <dbReference type="Pfam" id="PF00909"/>
    </source>
</evidence>
<dbReference type="AlphaFoldDB" id="A0ABD0SUI3"/>
<feature type="domain" description="Ammonium transporter AmtB-like" evidence="7">
    <location>
        <begin position="15"/>
        <end position="408"/>
    </location>
</feature>
<feature type="transmembrane region" description="Helical" evidence="6">
    <location>
        <begin position="197"/>
        <end position="218"/>
    </location>
</feature>
<feature type="transmembrane region" description="Helical" evidence="6">
    <location>
        <begin position="43"/>
        <end position="59"/>
    </location>
</feature>
<dbReference type="Gene3D" id="1.10.3430.10">
    <property type="entry name" value="Ammonium transporter AmtB like domains"/>
    <property type="match status" value="1"/>
</dbReference>
<feature type="transmembrane region" description="Helical" evidence="6">
    <location>
        <begin position="71"/>
        <end position="90"/>
    </location>
</feature>
<evidence type="ECO:0000256" key="5">
    <source>
        <dbReference type="ARBA" id="ARBA00023136"/>
    </source>
</evidence>
<evidence type="ECO:0000256" key="3">
    <source>
        <dbReference type="ARBA" id="ARBA00022692"/>
    </source>
</evidence>
<feature type="transmembrane region" description="Helical" evidence="6">
    <location>
        <begin position="12"/>
        <end position="31"/>
    </location>
</feature>
<dbReference type="PANTHER" id="PTHR11730:SF60">
    <property type="entry name" value="RH50, ISOFORM D"/>
    <property type="match status" value="1"/>
</dbReference>
<comment type="subcellular location">
    <subcellularLocation>
        <location evidence="1">Membrane</location>
        <topology evidence="1">Multi-pass membrane protein</topology>
    </subcellularLocation>
</comment>
<dbReference type="Proteomes" id="UP001549921">
    <property type="component" value="Unassembled WGS sequence"/>
</dbReference>
<dbReference type="EMBL" id="JBEDNZ010000015">
    <property type="protein sequence ID" value="KAL0829393.1"/>
    <property type="molecule type" value="Genomic_DNA"/>
</dbReference>
<comment type="caution">
    <text evidence="8">The sequence shown here is derived from an EMBL/GenBank/DDBJ whole genome shotgun (WGS) entry which is preliminary data.</text>
</comment>
<evidence type="ECO:0000256" key="1">
    <source>
        <dbReference type="ARBA" id="ARBA00004141"/>
    </source>
</evidence>
<feature type="transmembrane region" description="Helical" evidence="6">
    <location>
        <begin position="238"/>
        <end position="258"/>
    </location>
</feature>
<evidence type="ECO:0000256" key="4">
    <source>
        <dbReference type="ARBA" id="ARBA00022989"/>
    </source>
</evidence>
<comment type="similarity">
    <text evidence="2">Belongs to the ammonium transporter (TC 2.A.49) family. Rh subfamily.</text>
</comment>
<reference evidence="8 9" key="1">
    <citation type="submission" date="2024-06" db="EMBL/GenBank/DDBJ databases">
        <title>A chromosome-level genome assembly of beet webworm, Loxostege sticticalis.</title>
        <authorList>
            <person name="Zhang Y."/>
        </authorList>
    </citation>
    <scope>NUCLEOTIDE SEQUENCE [LARGE SCALE GENOMIC DNA]</scope>
    <source>
        <strain evidence="8">AQ028</strain>
        <tissue evidence="8">Male pupae</tissue>
    </source>
</reference>
<accession>A0ABD0SUI3</accession>
<name>A0ABD0SUI3_LOXSC</name>
<dbReference type="InterPro" id="IPR024041">
    <property type="entry name" value="NH4_transpt_AmtB-like_dom"/>
</dbReference>
<dbReference type="GO" id="GO:0016020">
    <property type="term" value="C:membrane"/>
    <property type="evidence" value="ECO:0007669"/>
    <property type="project" value="UniProtKB-SubCell"/>
</dbReference>
<dbReference type="InterPro" id="IPR029020">
    <property type="entry name" value="Ammonium/urea_transptr"/>
</dbReference>
<dbReference type="SUPFAM" id="SSF111352">
    <property type="entry name" value="Ammonium transporter"/>
    <property type="match status" value="1"/>
</dbReference>
<dbReference type="PRINTS" id="PR00342">
    <property type="entry name" value="RHESUSRHD"/>
</dbReference>
<evidence type="ECO:0000256" key="2">
    <source>
        <dbReference type="ARBA" id="ARBA00011036"/>
    </source>
</evidence>
<evidence type="ECO:0000313" key="8">
    <source>
        <dbReference type="EMBL" id="KAL0829393.1"/>
    </source>
</evidence>
<keyword evidence="4 6" id="KW-1133">Transmembrane helix</keyword>
<keyword evidence="3 6" id="KW-0812">Transmembrane</keyword>
<feature type="transmembrane region" description="Helical" evidence="6">
    <location>
        <begin position="295"/>
        <end position="312"/>
    </location>
</feature>
<sequence>MVLKMSRMKYAPLLVFQLVLMVLYFVFVRYGDGEDVGVKGFEDTHVMIFIGFGFLMTFLKKYCYSALGFNWLLAALVIQWALLCQSFYHMKDNVIQVTKKSLLEADIMSATVLITFGALLGVASGVQLLFIAVVETAVACLNIWLVADVFKAADVGGSIAIHSFGAYFGLGVSLALRSKPSTEAPATNGNTVPAVDLNGPSYISDVTAMIGSIFLWIYWPSFNSGLTKTDAEYQRAVINTYLSLAAATVTTFIISSAVSKHHGRLDMVHIQNSTLAGGVAVGSVCNMHIGPGGAIAVGIGAGLLSVLGYRYLTPKLTKLGVLDTCGVNNLHGMPGLYSGLLSVLFAALATKEKYGAPELGAVFDAMKDDGRTASNQALYQFIALVVTFVLSLVSGFFTGLLSKLPIFESLKENEKYDDEINWELP</sequence>
<keyword evidence="5 6" id="KW-0472">Membrane</keyword>
<evidence type="ECO:0000256" key="6">
    <source>
        <dbReference type="SAM" id="Phobius"/>
    </source>
</evidence>
<evidence type="ECO:0000313" key="9">
    <source>
        <dbReference type="Proteomes" id="UP001549921"/>
    </source>
</evidence>
<feature type="transmembrane region" description="Helical" evidence="6">
    <location>
        <begin position="377"/>
        <end position="401"/>
    </location>
</feature>